<gene>
    <name evidence="1" type="ORF">RRG08_023740</name>
</gene>
<dbReference type="Proteomes" id="UP001283361">
    <property type="component" value="Unassembled WGS sequence"/>
</dbReference>
<name>A0AAE1DN16_9GAST</name>
<dbReference type="EMBL" id="JAWDGP010003216">
    <property type="protein sequence ID" value="KAK3776387.1"/>
    <property type="molecule type" value="Genomic_DNA"/>
</dbReference>
<proteinExistence type="predicted"/>
<dbReference type="AlphaFoldDB" id="A0AAE1DN16"/>
<sequence>MNTIFSEHSQKISEEFNRLTRRNICHEASRLQNLIMISLISFRRTLTVFHNPLRLSIAVRLGKNCLKRMYGPQAQVVGFIKLPESPNEKSCEHKKMHYVLHAWL</sequence>
<keyword evidence="2" id="KW-1185">Reference proteome</keyword>
<evidence type="ECO:0000313" key="1">
    <source>
        <dbReference type="EMBL" id="KAK3776387.1"/>
    </source>
</evidence>
<comment type="caution">
    <text evidence="1">The sequence shown here is derived from an EMBL/GenBank/DDBJ whole genome shotgun (WGS) entry which is preliminary data.</text>
</comment>
<accession>A0AAE1DN16</accession>
<evidence type="ECO:0000313" key="2">
    <source>
        <dbReference type="Proteomes" id="UP001283361"/>
    </source>
</evidence>
<protein>
    <submittedName>
        <fullName evidence="1">Uncharacterized protein</fullName>
    </submittedName>
</protein>
<organism evidence="1 2">
    <name type="scientific">Elysia crispata</name>
    <name type="common">lettuce slug</name>
    <dbReference type="NCBI Taxonomy" id="231223"/>
    <lineage>
        <taxon>Eukaryota</taxon>
        <taxon>Metazoa</taxon>
        <taxon>Spiralia</taxon>
        <taxon>Lophotrochozoa</taxon>
        <taxon>Mollusca</taxon>
        <taxon>Gastropoda</taxon>
        <taxon>Heterobranchia</taxon>
        <taxon>Euthyneura</taxon>
        <taxon>Panpulmonata</taxon>
        <taxon>Sacoglossa</taxon>
        <taxon>Placobranchoidea</taxon>
        <taxon>Plakobranchidae</taxon>
        <taxon>Elysia</taxon>
    </lineage>
</organism>
<reference evidence="1" key="1">
    <citation type="journal article" date="2023" name="G3 (Bethesda)">
        <title>A reference genome for the long-term kleptoplast-retaining sea slug Elysia crispata morphotype clarki.</title>
        <authorList>
            <person name="Eastman K.E."/>
            <person name="Pendleton A.L."/>
            <person name="Shaikh M.A."/>
            <person name="Suttiyut T."/>
            <person name="Ogas R."/>
            <person name="Tomko P."/>
            <person name="Gavelis G."/>
            <person name="Widhalm J.R."/>
            <person name="Wisecaver J.H."/>
        </authorList>
    </citation>
    <scope>NUCLEOTIDE SEQUENCE</scope>
    <source>
        <strain evidence="1">ECLA1</strain>
    </source>
</reference>